<gene>
    <name evidence="1" type="ORF">trycra_195</name>
</gene>
<protein>
    <submittedName>
        <fullName evidence="1">Uncharacterized protein</fullName>
    </submittedName>
</protein>
<evidence type="ECO:0000313" key="1">
    <source>
        <dbReference type="EMBL" id="PIM95522.1"/>
    </source>
</evidence>
<dbReference type="EMBL" id="NXGP01000093">
    <property type="protein sequence ID" value="PIM95522.1"/>
    <property type="molecule type" value="Genomic_DNA"/>
</dbReference>
<evidence type="ECO:0000313" key="2">
    <source>
        <dbReference type="Proteomes" id="UP000228979"/>
    </source>
</evidence>
<reference evidence="1" key="1">
    <citation type="submission" date="2017-09" db="EMBL/GenBank/DDBJ databases">
        <authorList>
            <person name="Campbell M.A."/>
            <person name="Lukasik P."/>
            <person name="Simon C."/>
            <person name="McCutcheon J.P."/>
        </authorList>
    </citation>
    <scope>NUCLEOTIDE SEQUENCE [LARGE SCALE GENOMIC DNA]</scope>
    <source>
        <strain evidence="1">TRYCRA</strain>
    </source>
</reference>
<name>A0ABX4MFV0_9HYPH</name>
<accession>A0ABX4MFV0</accession>
<proteinExistence type="predicted"/>
<keyword evidence="2" id="KW-1185">Reference proteome</keyword>
<dbReference type="Proteomes" id="UP000228979">
    <property type="component" value="Unassembled WGS sequence"/>
</dbReference>
<organism evidence="1 2">
    <name type="scientific">Candidatus Hodgkinia cicadicola</name>
    <dbReference type="NCBI Taxonomy" id="573658"/>
    <lineage>
        <taxon>Bacteria</taxon>
        <taxon>Pseudomonadati</taxon>
        <taxon>Pseudomonadota</taxon>
        <taxon>Alphaproteobacteria</taxon>
        <taxon>Hyphomicrobiales</taxon>
        <taxon>Candidatus Hodgkinia</taxon>
    </lineage>
</organism>
<comment type="caution">
    <text evidence="1">The sequence shown here is derived from an EMBL/GenBank/DDBJ whole genome shotgun (WGS) entry which is preliminary data.</text>
</comment>
<sequence length="331" mass="37572">MELLFFDNFAIKALRTMMELNNNTVLLSIPEIAPNQWFNGVSPNLMGIPLDKEHRTWFLFQPIVWQFPHLLPRINPAVHIGKAMINNVFVSYIGIANVASSLWSSFIPNLITGIETCRKALPNNTTLQLSICCREVYDSIVDMCAFDWPIPDLLKSCFGNHVALRTVLSILDICSLPPGVKHLKVLRNETYTRLLDIYTAVNKIIYPFGRGIDVRLVAQINALKSCYVNSEKLNKFRRLLSTNIEINQTIRLLWGLPRSLGAILALKRLKDNLCSIPNLTVYYRHFFNKQVSPNTLAFSQLTRSSSTCFLNEARIVSNDIVSTGLTTYHAK</sequence>